<evidence type="ECO:0000256" key="4">
    <source>
        <dbReference type="ARBA" id="ARBA00022729"/>
    </source>
</evidence>
<evidence type="ECO:0000313" key="13">
    <source>
        <dbReference type="Proteomes" id="UP000308430"/>
    </source>
</evidence>
<feature type="binding site" evidence="10">
    <location>
        <begin position="232"/>
        <end position="234"/>
    </location>
    <ligand>
        <name>substrate</name>
    </ligand>
</feature>
<dbReference type="OrthoDB" id="9758917at2"/>
<protein>
    <submittedName>
        <fullName evidence="12">Do family serine endopeptidase</fullName>
    </submittedName>
</protein>
<dbReference type="SUPFAM" id="SSF50156">
    <property type="entry name" value="PDZ domain-like"/>
    <property type="match status" value="1"/>
</dbReference>
<organism evidence="12 13">
    <name type="scientific">Pseudothauera nasutitermitis</name>
    <dbReference type="NCBI Taxonomy" id="2565930"/>
    <lineage>
        <taxon>Bacteria</taxon>
        <taxon>Pseudomonadati</taxon>
        <taxon>Pseudomonadota</taxon>
        <taxon>Betaproteobacteria</taxon>
        <taxon>Rhodocyclales</taxon>
        <taxon>Zoogloeaceae</taxon>
        <taxon>Pseudothauera</taxon>
    </lineage>
</organism>
<comment type="caution">
    <text evidence="12">The sequence shown here is derived from an EMBL/GenBank/DDBJ whole genome shotgun (WGS) entry which is preliminary data.</text>
</comment>
<evidence type="ECO:0000256" key="9">
    <source>
        <dbReference type="PIRSR" id="PIRSR611782-1"/>
    </source>
</evidence>
<proteinExistence type="inferred from homology"/>
<evidence type="ECO:0000256" key="6">
    <source>
        <dbReference type="ARBA" id="ARBA00022764"/>
    </source>
</evidence>
<evidence type="ECO:0000259" key="11">
    <source>
        <dbReference type="PROSITE" id="PS50106"/>
    </source>
</evidence>
<dbReference type="AlphaFoldDB" id="A0A4S4AUZ0"/>
<dbReference type="PRINTS" id="PR00834">
    <property type="entry name" value="PROTEASES2C"/>
</dbReference>
<feature type="binding site" evidence="10">
    <location>
        <position position="129"/>
    </location>
    <ligand>
        <name>substrate</name>
    </ligand>
</feature>
<dbReference type="GO" id="GO:0006508">
    <property type="term" value="P:proteolysis"/>
    <property type="evidence" value="ECO:0007669"/>
    <property type="project" value="UniProtKB-KW"/>
</dbReference>
<feature type="active site" description="Charge relay system" evidence="9">
    <location>
        <position position="159"/>
    </location>
</feature>
<dbReference type="Pfam" id="PF13365">
    <property type="entry name" value="Trypsin_2"/>
    <property type="match status" value="1"/>
</dbReference>
<evidence type="ECO:0000256" key="1">
    <source>
        <dbReference type="ARBA" id="ARBA00004418"/>
    </source>
</evidence>
<comment type="subcellular location">
    <subcellularLocation>
        <location evidence="1">Periplasm</location>
    </subcellularLocation>
</comment>
<dbReference type="Pfam" id="PF17820">
    <property type="entry name" value="PDZ_6"/>
    <property type="match status" value="1"/>
</dbReference>
<dbReference type="SUPFAM" id="SSF50494">
    <property type="entry name" value="Trypsin-like serine proteases"/>
    <property type="match status" value="1"/>
</dbReference>
<evidence type="ECO:0000313" key="12">
    <source>
        <dbReference type="EMBL" id="THF63728.1"/>
    </source>
</evidence>
<dbReference type="PANTHER" id="PTHR43343:SF3">
    <property type="entry name" value="PROTEASE DO-LIKE 8, CHLOROPLASTIC"/>
    <property type="match status" value="1"/>
</dbReference>
<dbReference type="InterPro" id="IPR051201">
    <property type="entry name" value="Chloro_Bact_Ser_Proteases"/>
</dbReference>
<comment type="similarity">
    <text evidence="2">Belongs to the peptidase S1C family.</text>
</comment>
<keyword evidence="3" id="KW-0645">Protease</keyword>
<dbReference type="InterPro" id="IPR001940">
    <property type="entry name" value="Peptidase_S1C"/>
</dbReference>
<accession>A0A4S4AUZ0</accession>
<dbReference type="PROSITE" id="PS50106">
    <property type="entry name" value="PDZ"/>
    <property type="match status" value="1"/>
</dbReference>
<dbReference type="InterPro" id="IPR001478">
    <property type="entry name" value="PDZ"/>
</dbReference>
<evidence type="ECO:0000256" key="7">
    <source>
        <dbReference type="ARBA" id="ARBA00022801"/>
    </source>
</evidence>
<reference evidence="12 13" key="1">
    <citation type="submission" date="2019-04" db="EMBL/GenBank/DDBJ databases">
        <title>Azoarcus nasutitermitis sp. nov. isolated from termite nest.</title>
        <authorList>
            <person name="Lin S.-Y."/>
            <person name="Hameed A."/>
            <person name="Hsu Y.-H."/>
            <person name="Young C.-C."/>
        </authorList>
    </citation>
    <scope>NUCLEOTIDE SEQUENCE [LARGE SCALE GENOMIC DNA]</scope>
    <source>
        <strain evidence="12 13">CC-YHH838</strain>
    </source>
</reference>
<dbReference type="SMART" id="SM00228">
    <property type="entry name" value="PDZ"/>
    <property type="match status" value="1"/>
</dbReference>
<dbReference type="Gene3D" id="2.30.42.10">
    <property type="match status" value="1"/>
</dbReference>
<dbReference type="InterPro" id="IPR036034">
    <property type="entry name" value="PDZ_sf"/>
</dbReference>
<dbReference type="NCBIfam" id="TIGR02037">
    <property type="entry name" value="degP_htrA_DO"/>
    <property type="match status" value="1"/>
</dbReference>
<sequence length="392" mass="41472">MRRLWLVFTQAVTISVAVLFVVSTLKPEWLRSAAPASVVAIFEAPGNGQAAEAPHAPGSYAPAAQRSMPAVVHIFTSKEVGAQRHPLFDDPIFRHFFGDRQDNAPRQRSAGLGSGVIVSPDGFVLTNNHVIEAADEIEVALNDGRKFPARLVGRDPETDLAVLKLETDAQFPVITFAQPDNLQVGDVVLAIGNPFGVGQTVTMGIISALGRTQLGINTFENYIQTDAAINPGNSGGALVDAQGNLVGINTAIYSRSGGSLGIGFAIPVSLARSVLEQIVTNGEVTRGWVGVEIQEITPELADSFGLGETSGALIAGVLRGSPAERAGIRPGDILVGVDGRGVRDTKSMLEMVAALPPGNVATFSIRRAETELELRVEVGRRPTPQNVLQRPR</sequence>
<dbReference type="RefSeq" id="WP_136348889.1">
    <property type="nucleotide sequence ID" value="NZ_SSOC01000005.1"/>
</dbReference>
<evidence type="ECO:0000256" key="3">
    <source>
        <dbReference type="ARBA" id="ARBA00022670"/>
    </source>
</evidence>
<feature type="domain" description="PDZ" evidence="11">
    <location>
        <begin position="278"/>
        <end position="344"/>
    </location>
</feature>
<keyword evidence="4" id="KW-0732">Signal</keyword>
<keyword evidence="13" id="KW-1185">Reference proteome</keyword>
<keyword evidence="8" id="KW-0720">Serine protease</keyword>
<keyword evidence="7" id="KW-0378">Hydrolase</keyword>
<name>A0A4S4AUZ0_9RHOO</name>
<feature type="active site" description="Charge relay system" evidence="9">
    <location>
        <position position="129"/>
    </location>
</feature>
<feature type="binding site" evidence="10">
    <location>
        <position position="159"/>
    </location>
    <ligand>
        <name>substrate</name>
    </ligand>
</feature>
<evidence type="ECO:0000256" key="5">
    <source>
        <dbReference type="ARBA" id="ARBA00022737"/>
    </source>
</evidence>
<dbReference type="Gene3D" id="2.40.10.120">
    <property type="match status" value="1"/>
</dbReference>
<dbReference type="InterPro" id="IPR011782">
    <property type="entry name" value="Pept_S1C_Do"/>
</dbReference>
<dbReference type="PANTHER" id="PTHR43343">
    <property type="entry name" value="PEPTIDASE S12"/>
    <property type="match status" value="1"/>
</dbReference>
<evidence type="ECO:0000256" key="8">
    <source>
        <dbReference type="ARBA" id="ARBA00022825"/>
    </source>
</evidence>
<dbReference type="FunFam" id="2.40.10.10:FF:000001">
    <property type="entry name" value="Periplasmic serine protease DegS"/>
    <property type="match status" value="1"/>
</dbReference>
<dbReference type="InterPro" id="IPR009003">
    <property type="entry name" value="Peptidase_S1_PA"/>
</dbReference>
<evidence type="ECO:0000256" key="10">
    <source>
        <dbReference type="PIRSR" id="PIRSR611782-2"/>
    </source>
</evidence>
<evidence type="ECO:0000256" key="2">
    <source>
        <dbReference type="ARBA" id="ARBA00010541"/>
    </source>
</evidence>
<dbReference type="GO" id="GO:0042597">
    <property type="term" value="C:periplasmic space"/>
    <property type="evidence" value="ECO:0007669"/>
    <property type="project" value="UniProtKB-SubCell"/>
</dbReference>
<dbReference type="GO" id="GO:0004252">
    <property type="term" value="F:serine-type endopeptidase activity"/>
    <property type="evidence" value="ECO:0007669"/>
    <property type="project" value="InterPro"/>
</dbReference>
<feature type="active site" description="Charge relay system" evidence="9">
    <location>
        <position position="234"/>
    </location>
</feature>
<keyword evidence="6" id="KW-0574">Periplasm</keyword>
<keyword evidence="5" id="KW-0677">Repeat</keyword>
<dbReference type="InterPro" id="IPR041489">
    <property type="entry name" value="PDZ_6"/>
</dbReference>
<gene>
    <name evidence="12" type="ORF">E6C76_14155</name>
</gene>
<dbReference type="Proteomes" id="UP000308430">
    <property type="component" value="Unassembled WGS sequence"/>
</dbReference>
<dbReference type="EMBL" id="SSOC01000005">
    <property type="protein sequence ID" value="THF63728.1"/>
    <property type="molecule type" value="Genomic_DNA"/>
</dbReference>